<dbReference type="Gene3D" id="3.40.50.2300">
    <property type="match status" value="2"/>
</dbReference>
<feature type="region of interest" description="Disordered" evidence="6">
    <location>
        <begin position="1"/>
        <end position="20"/>
    </location>
</feature>
<feature type="region of interest" description="Disordered" evidence="6">
    <location>
        <begin position="35"/>
        <end position="87"/>
    </location>
</feature>
<dbReference type="PANTHER" id="PTHR34296">
    <property type="entry name" value="TRANSCRIPTIONAL ACTIVATOR PROTEIN MED"/>
    <property type="match status" value="1"/>
</dbReference>
<dbReference type="Pfam" id="PF02608">
    <property type="entry name" value="Bmp"/>
    <property type="match status" value="1"/>
</dbReference>
<evidence type="ECO:0000256" key="3">
    <source>
        <dbReference type="ARBA" id="ARBA00022729"/>
    </source>
</evidence>
<dbReference type="AlphaFoldDB" id="V4HJ71"/>
<feature type="domain" description="ABC transporter substrate-binding protein PnrA-like" evidence="7">
    <location>
        <begin position="92"/>
        <end position="404"/>
    </location>
</feature>
<keyword evidence="4" id="KW-0472">Membrane</keyword>
<keyword evidence="2" id="KW-1003">Cell membrane</keyword>
<dbReference type="GO" id="GO:0005886">
    <property type="term" value="C:plasma membrane"/>
    <property type="evidence" value="ECO:0007669"/>
    <property type="project" value="UniProtKB-SubCell"/>
</dbReference>
<evidence type="ECO:0000256" key="4">
    <source>
        <dbReference type="ARBA" id="ARBA00023136"/>
    </source>
</evidence>
<evidence type="ECO:0000313" key="8">
    <source>
        <dbReference type="EMBL" id="ESP89798.1"/>
    </source>
</evidence>
<evidence type="ECO:0000256" key="1">
    <source>
        <dbReference type="ARBA" id="ARBA00004236"/>
    </source>
</evidence>
<accession>V4HJ71</accession>
<gene>
    <name evidence="8" type="ORF">K933_02406</name>
</gene>
<dbReference type="PANTHER" id="PTHR34296:SF2">
    <property type="entry name" value="ABC TRANSPORTER GUANOSINE-BINDING PROTEIN NUPN"/>
    <property type="match status" value="1"/>
</dbReference>
<dbReference type="OrthoDB" id="26626at2157"/>
<dbReference type="RefSeq" id="WP_023393073.1">
    <property type="nucleotide sequence ID" value="NZ_ASGZ01000005.1"/>
</dbReference>
<feature type="compositionally biased region" description="Acidic residues" evidence="6">
    <location>
        <begin position="64"/>
        <end position="75"/>
    </location>
</feature>
<protein>
    <submittedName>
        <fullName evidence="8">Putative sugar ABC transporter periplasmic substrate-binding protein</fullName>
    </submittedName>
</protein>
<evidence type="ECO:0000313" key="9">
    <source>
        <dbReference type="Proteomes" id="UP000017840"/>
    </source>
</evidence>
<dbReference type="PATRIC" id="fig|1324957.4.peg.488"/>
<feature type="compositionally biased region" description="Low complexity" evidence="6">
    <location>
        <begin position="76"/>
        <end position="85"/>
    </location>
</feature>
<keyword evidence="3" id="KW-0732">Signal</keyword>
<dbReference type="STRING" id="1324957.K933_02406"/>
<comment type="caution">
    <text evidence="8">The sequence shown here is derived from an EMBL/GenBank/DDBJ whole genome shotgun (WGS) entry which is preliminary data.</text>
</comment>
<keyword evidence="5" id="KW-0449">Lipoprotein</keyword>
<dbReference type="EMBL" id="ASGZ01000005">
    <property type="protein sequence ID" value="ESP89798.1"/>
    <property type="molecule type" value="Genomic_DNA"/>
</dbReference>
<keyword evidence="9" id="KW-1185">Reference proteome</keyword>
<evidence type="ECO:0000256" key="5">
    <source>
        <dbReference type="ARBA" id="ARBA00023288"/>
    </source>
</evidence>
<dbReference type="eggNOG" id="arCOG00258">
    <property type="taxonomic scope" value="Archaea"/>
</dbReference>
<comment type="subcellular location">
    <subcellularLocation>
        <location evidence="1">Cell membrane</location>
    </subcellularLocation>
</comment>
<organism evidence="8 9">
    <name type="scientific">Candidatus Halobonum tyrrellensis G22</name>
    <dbReference type="NCBI Taxonomy" id="1324957"/>
    <lineage>
        <taxon>Archaea</taxon>
        <taxon>Methanobacteriati</taxon>
        <taxon>Methanobacteriota</taxon>
        <taxon>Stenosarchaea group</taxon>
        <taxon>Halobacteria</taxon>
        <taxon>Halobacteriales</taxon>
        <taxon>Haloferacaceae</taxon>
        <taxon>Candidatus Halobonum</taxon>
    </lineage>
</organism>
<dbReference type="Proteomes" id="UP000017840">
    <property type="component" value="Unassembled WGS sequence"/>
</dbReference>
<proteinExistence type="predicted"/>
<evidence type="ECO:0000256" key="2">
    <source>
        <dbReference type="ARBA" id="ARBA00022475"/>
    </source>
</evidence>
<dbReference type="InterPro" id="IPR003760">
    <property type="entry name" value="PnrA-like"/>
</dbReference>
<sequence>MTRDTDARGDGTDGRTTAVDRRAVLRSGLVLATGGSLAGCLTGDDDGDVATTDGGGTDTTTEGDGTDTTDGESTETDGTTGSASDETVDVAIVSSPAGFGDGAFNDLALEGLETAAEEYDVRIQEVEETNQSNYGTVQSRLAESGNPDYDLIVMVGYQHTQALESNAADYPDQYWMLINDYVDQPNVAGYTWANHEMSYQAGVVAGTMTSREFSHEGNATEPDSATVGFVGGVDGALINAFERAYVAGAEYVNEDVDVRVGYIGNYTDTQTANNIASSQYDAGADIVYQAAAAAGQGVFQAAQNADRFAIGVDADQSTTLPDYQDVIMASAVKLINEGTREVALAVAEDDWSSVQGQNVVGLEEDAVSVVLGQAIGPELPDEVTQNLQETKEAIIDGEITVPCTASGCQD</sequence>
<dbReference type="InterPro" id="IPR050957">
    <property type="entry name" value="BMP_lipoprotein"/>
</dbReference>
<reference evidence="8 9" key="1">
    <citation type="journal article" date="2013" name="Genome Announc.">
        <title>Draft Genome Sequence of 'Candidatus Halobonum tyrrellensis' Strain G22, Isolated from the Hypersaline Waters of Lake Tyrrell, Australia.</title>
        <authorList>
            <person name="Ugalde J.A."/>
            <person name="Narasingarao P."/>
            <person name="Kuo S."/>
            <person name="Podell S."/>
            <person name="Allen E.E."/>
        </authorList>
    </citation>
    <scope>NUCLEOTIDE SEQUENCE [LARGE SCALE GENOMIC DNA]</scope>
    <source>
        <strain evidence="8 9">G22</strain>
    </source>
</reference>
<name>V4HJ71_9EURY</name>
<evidence type="ECO:0000259" key="7">
    <source>
        <dbReference type="Pfam" id="PF02608"/>
    </source>
</evidence>
<evidence type="ECO:0000256" key="6">
    <source>
        <dbReference type="SAM" id="MobiDB-lite"/>
    </source>
</evidence>